<name>A0AAD5K8B7_9FUNG</name>
<comment type="caution">
    <text evidence="1">The sequence shown here is derived from an EMBL/GenBank/DDBJ whole genome shotgun (WGS) entry which is preliminary data.</text>
</comment>
<evidence type="ECO:0000313" key="1">
    <source>
        <dbReference type="EMBL" id="KAI9274385.1"/>
    </source>
</evidence>
<dbReference type="EMBL" id="JAIXMP010000004">
    <property type="protein sequence ID" value="KAI9274385.1"/>
    <property type="molecule type" value="Genomic_DNA"/>
</dbReference>
<keyword evidence="2" id="KW-1185">Reference proteome</keyword>
<proteinExistence type="predicted"/>
<evidence type="ECO:0000313" key="2">
    <source>
        <dbReference type="Proteomes" id="UP001209540"/>
    </source>
</evidence>
<reference evidence="1" key="2">
    <citation type="submission" date="2023-02" db="EMBL/GenBank/DDBJ databases">
        <authorList>
            <consortium name="DOE Joint Genome Institute"/>
            <person name="Mondo S.J."/>
            <person name="Chang Y."/>
            <person name="Wang Y."/>
            <person name="Ahrendt S."/>
            <person name="Andreopoulos W."/>
            <person name="Barry K."/>
            <person name="Beard J."/>
            <person name="Benny G.L."/>
            <person name="Blankenship S."/>
            <person name="Bonito G."/>
            <person name="Cuomo C."/>
            <person name="Desiro A."/>
            <person name="Gervers K.A."/>
            <person name="Hundley H."/>
            <person name="Kuo A."/>
            <person name="LaButti K."/>
            <person name="Lang B.F."/>
            <person name="Lipzen A."/>
            <person name="O'Donnell K."/>
            <person name="Pangilinan J."/>
            <person name="Reynolds N."/>
            <person name="Sandor L."/>
            <person name="Smith M.W."/>
            <person name="Tsang A."/>
            <person name="Grigoriev I.V."/>
            <person name="Stajich J.E."/>
            <person name="Spatafora J.W."/>
        </authorList>
    </citation>
    <scope>NUCLEOTIDE SEQUENCE</scope>
    <source>
        <strain evidence="1">RSA 2281</strain>
    </source>
</reference>
<gene>
    <name evidence="1" type="ORF">BDA99DRAFT_533031</name>
</gene>
<accession>A0AAD5K8B7</accession>
<protein>
    <submittedName>
        <fullName evidence="1">Uncharacterized protein</fullName>
    </submittedName>
</protein>
<dbReference type="Proteomes" id="UP001209540">
    <property type="component" value="Unassembled WGS sequence"/>
</dbReference>
<reference evidence="1" key="1">
    <citation type="journal article" date="2022" name="IScience">
        <title>Evolution of zygomycete secretomes and the origins of terrestrial fungal ecologies.</title>
        <authorList>
            <person name="Chang Y."/>
            <person name="Wang Y."/>
            <person name="Mondo S."/>
            <person name="Ahrendt S."/>
            <person name="Andreopoulos W."/>
            <person name="Barry K."/>
            <person name="Beard J."/>
            <person name="Benny G.L."/>
            <person name="Blankenship S."/>
            <person name="Bonito G."/>
            <person name="Cuomo C."/>
            <person name="Desiro A."/>
            <person name="Gervers K.A."/>
            <person name="Hundley H."/>
            <person name="Kuo A."/>
            <person name="LaButti K."/>
            <person name="Lang B.F."/>
            <person name="Lipzen A."/>
            <person name="O'Donnell K."/>
            <person name="Pangilinan J."/>
            <person name="Reynolds N."/>
            <person name="Sandor L."/>
            <person name="Smith M.E."/>
            <person name="Tsang A."/>
            <person name="Grigoriev I.V."/>
            <person name="Stajich J.E."/>
            <person name="Spatafora J.W."/>
        </authorList>
    </citation>
    <scope>NUCLEOTIDE SEQUENCE</scope>
    <source>
        <strain evidence="1">RSA 2281</strain>
    </source>
</reference>
<sequence>MHSERQLLITQSFTRNEFGHEIVDEKHSMQQQQHDNKITRNKKVSFDPFTHAETMIQKQSDFTWNIFDNMLTRVLRSMASALNHLPQDPRAKKSSAIVFTTSDNNSNNKSHRATMVATTTKPKSIISSSNNNKRIMIPHKQQHRHQCWQPINSNNNSIPQQEKSALPSWMFTHRHVRDIRSNSDGLRKLAVKVEMVRHKKLKINQVKTEHKRYLPSRNDDFVPCKKSSLSQQLFNTHMTGEYFIKIKRLIGIWKTEHLRIKGMQEIATGIDMNHTAIKGKIITMEI</sequence>
<organism evidence="1 2">
    <name type="scientific">Phascolomyces articulosus</name>
    <dbReference type="NCBI Taxonomy" id="60185"/>
    <lineage>
        <taxon>Eukaryota</taxon>
        <taxon>Fungi</taxon>
        <taxon>Fungi incertae sedis</taxon>
        <taxon>Mucoromycota</taxon>
        <taxon>Mucoromycotina</taxon>
        <taxon>Mucoromycetes</taxon>
        <taxon>Mucorales</taxon>
        <taxon>Lichtheimiaceae</taxon>
        <taxon>Phascolomyces</taxon>
    </lineage>
</organism>
<dbReference type="AlphaFoldDB" id="A0AAD5K8B7"/>